<name>A0A963YZ77_9PROT</name>
<evidence type="ECO:0000313" key="2">
    <source>
        <dbReference type="EMBL" id="MCB8879799.1"/>
    </source>
</evidence>
<feature type="domain" description="Xylose isomerase-like TIM barrel" evidence="1">
    <location>
        <begin position="34"/>
        <end position="276"/>
    </location>
</feature>
<keyword evidence="3" id="KW-1185">Reference proteome</keyword>
<dbReference type="PANTHER" id="PTHR12110">
    <property type="entry name" value="HYDROXYPYRUVATE ISOMERASE"/>
    <property type="match status" value="1"/>
</dbReference>
<dbReference type="Gene3D" id="3.20.20.150">
    <property type="entry name" value="Divalent-metal-dependent TIM barrel enzymes"/>
    <property type="match status" value="1"/>
</dbReference>
<dbReference type="RefSeq" id="WP_227306418.1">
    <property type="nucleotide sequence ID" value="NZ_JAESVA010000002.1"/>
</dbReference>
<dbReference type="Pfam" id="PF01261">
    <property type="entry name" value="AP_endonuc_2"/>
    <property type="match status" value="1"/>
</dbReference>
<dbReference type="InterPro" id="IPR050312">
    <property type="entry name" value="IolE/XylAMocC-like"/>
</dbReference>
<comment type="caution">
    <text evidence="2">The sequence shown here is derived from an EMBL/GenBank/DDBJ whole genome shotgun (WGS) entry which is preliminary data.</text>
</comment>
<keyword evidence="2" id="KW-0413">Isomerase</keyword>
<dbReference type="InterPro" id="IPR013022">
    <property type="entry name" value="Xyl_isomerase-like_TIM-brl"/>
</dbReference>
<dbReference type="Proteomes" id="UP000721844">
    <property type="component" value="Unassembled WGS sequence"/>
</dbReference>
<dbReference type="GO" id="GO:0016853">
    <property type="term" value="F:isomerase activity"/>
    <property type="evidence" value="ECO:0007669"/>
    <property type="project" value="UniProtKB-KW"/>
</dbReference>
<evidence type="ECO:0000313" key="3">
    <source>
        <dbReference type="Proteomes" id="UP000721844"/>
    </source>
</evidence>
<accession>A0A963YZ77</accession>
<dbReference type="EMBL" id="JAESVA010000002">
    <property type="protein sequence ID" value="MCB8879799.1"/>
    <property type="molecule type" value="Genomic_DNA"/>
</dbReference>
<reference evidence="2 3" key="1">
    <citation type="journal article" date="2021" name="Microorganisms">
        <title>Acidisoma silvae sp. nov. and Acidisomacellulosilytica sp. nov., Two Acidophilic Bacteria Isolated from Decaying Wood, Hydrolyzing Cellulose and Producing Poly-3-hydroxybutyrate.</title>
        <authorList>
            <person name="Mieszkin S."/>
            <person name="Pouder E."/>
            <person name="Uroz S."/>
            <person name="Simon-Colin C."/>
            <person name="Alain K."/>
        </authorList>
    </citation>
    <scope>NUCLEOTIDE SEQUENCE [LARGE SCALE GENOMIC DNA]</scope>
    <source>
        <strain evidence="2 3">HW T5.17</strain>
    </source>
</reference>
<protein>
    <submittedName>
        <fullName evidence="2">Sugar phosphate isomerase/epimerase</fullName>
    </submittedName>
</protein>
<dbReference type="SUPFAM" id="SSF51658">
    <property type="entry name" value="Xylose isomerase-like"/>
    <property type="match status" value="1"/>
</dbReference>
<sequence length="290" mass="30629">MSIDSSASSRLAPPLNALFINTILLGGSVDAKIAAAGAAGFDAIEVWRQDVDAAGGVAPVRAALAERALGLIDYQVLLDFDGAADDKRAAKRAEALAMLETGRALGAHTLLAPASTDSACDPSRIVEDIGWLADRAAEMGMRIAYEPMAWSKYIHTLPSAVEILDAANRPNLLFVIDAFHIFARERTVVDLSGIAADRIALVQLSDYGKPIAPGAYRQVARHSRLLPGEGAFPIGALLRKLADIGYAGPIGLEVFNDELKSLDPAKVAARAMLALRRSVDTSFTSEGAKP</sequence>
<organism evidence="2 3">
    <name type="scientific">Acidisoma cellulosilyticum</name>
    <dbReference type="NCBI Taxonomy" id="2802395"/>
    <lineage>
        <taxon>Bacteria</taxon>
        <taxon>Pseudomonadati</taxon>
        <taxon>Pseudomonadota</taxon>
        <taxon>Alphaproteobacteria</taxon>
        <taxon>Acetobacterales</taxon>
        <taxon>Acidocellaceae</taxon>
        <taxon>Acidisoma</taxon>
    </lineage>
</organism>
<proteinExistence type="predicted"/>
<evidence type="ECO:0000259" key="1">
    <source>
        <dbReference type="Pfam" id="PF01261"/>
    </source>
</evidence>
<dbReference type="PANTHER" id="PTHR12110:SF21">
    <property type="entry name" value="XYLOSE ISOMERASE-LIKE TIM BARREL DOMAIN-CONTAINING PROTEIN"/>
    <property type="match status" value="1"/>
</dbReference>
<gene>
    <name evidence="2" type="ORF">ACELLULO517_06100</name>
</gene>
<dbReference type="AlphaFoldDB" id="A0A963YZ77"/>
<dbReference type="InterPro" id="IPR036237">
    <property type="entry name" value="Xyl_isomerase-like_sf"/>
</dbReference>